<reference evidence="3" key="1">
    <citation type="submission" date="2011-04" db="EMBL/GenBank/DDBJ databases">
        <title>The complete genome of Spirochaeta coccoides DSM 17374.</title>
        <authorList>
            <person name="Lucas S."/>
            <person name="Copeland A."/>
            <person name="Lapidus A."/>
            <person name="Bruce D."/>
            <person name="Goodwin L."/>
            <person name="Pitluck S."/>
            <person name="Peters L."/>
            <person name="Kyrpides N."/>
            <person name="Mavromatis K."/>
            <person name="Pagani I."/>
            <person name="Ivanova N."/>
            <person name="Ovchinnikova G."/>
            <person name="Lu M."/>
            <person name="Detter J.C."/>
            <person name="Tapia R."/>
            <person name="Han C."/>
            <person name="Land M."/>
            <person name="Hauser L."/>
            <person name="Markowitz V."/>
            <person name="Cheng J.-F."/>
            <person name="Hugenholtz P."/>
            <person name="Woyke T."/>
            <person name="Wu D."/>
            <person name="Spring S."/>
            <person name="Schroeder M."/>
            <person name="Brambilla E."/>
            <person name="Klenk H.-P."/>
            <person name="Eisen J.A."/>
        </authorList>
    </citation>
    <scope>NUCLEOTIDE SEQUENCE [LARGE SCALE GENOMIC DNA]</scope>
    <source>
        <strain evidence="3">ATCC BAA-1237 / DSM 17374 / SPN1</strain>
    </source>
</reference>
<name>F4GHI9_PARC1</name>
<gene>
    <name evidence="2" type="ordered locus">Spico_1373</name>
</gene>
<keyword evidence="1" id="KW-0472">Membrane</keyword>
<sequence length="451" mass="50115">MEVKKKRHWWKWLLAVFFLIVILAVAGILIAERAIERYVMDTYSLSSDAKLLSGRLILDGNSVSRELFNGEVHVRGLEIHVSVMKIIPFLMNRSSTHDLPVEIIVSDLWNTDIDHEEMVIQNLRMAYVFDTSFVTLTSGDETSILMDLLSSSVSAGSVAYRMNGDTPMEVKLEDVQGDFNLSEHKITTSFSKGYIVSDSNYQGMDHGEVSMGNLSVEIDIPEEYTSIGHYLANADSSGKLFFKDYSLIIENLMTRVISDDVDFTLSLGGCSFGFQTRQGTVSFLPLDTMDIGEGGVGRYTVTLSSLQMQSPQFDDIFGELQQTFPPVLQAITGILVEDIKAMFTSIQELDVAWDATVSGFPLIDSESFSFDINKFSTAPLSFSGALKMEDYGDDVWLKIDVEQLKPSIRMLLEFAVPMMDGGASLPNTERFSVDMRVLHGGEPVVSISPLP</sequence>
<evidence type="ECO:0000313" key="3">
    <source>
        <dbReference type="Proteomes" id="UP000007939"/>
    </source>
</evidence>
<keyword evidence="3" id="KW-1185">Reference proteome</keyword>
<dbReference type="RefSeq" id="WP_013739973.1">
    <property type="nucleotide sequence ID" value="NC_015436.1"/>
</dbReference>
<dbReference type="STRING" id="760011.Spico_1373"/>
<feature type="transmembrane region" description="Helical" evidence="1">
    <location>
        <begin position="12"/>
        <end position="31"/>
    </location>
</feature>
<proteinExistence type="predicted"/>
<dbReference type="KEGG" id="scc:Spico_1373"/>
<reference evidence="2 3" key="2">
    <citation type="journal article" date="2012" name="Stand. Genomic Sci.">
        <title>Complete genome sequence of the termite hindgut bacterium Spirochaeta coccoides type strain (SPN1(T)), reclassification in the genus Sphaerochaeta as Sphaerochaeta coccoides comb. nov. and emendations of the family Spirochaetaceae and the genus Sphaerochaeta.</title>
        <authorList>
            <person name="Abt B."/>
            <person name="Han C."/>
            <person name="Scheuner C."/>
            <person name="Lu M."/>
            <person name="Lapidus A."/>
            <person name="Nolan M."/>
            <person name="Lucas S."/>
            <person name="Hammon N."/>
            <person name="Deshpande S."/>
            <person name="Cheng J.F."/>
            <person name="Tapia R."/>
            <person name="Goodwin L.A."/>
            <person name="Pitluck S."/>
            <person name="Liolios K."/>
            <person name="Pagani I."/>
            <person name="Ivanova N."/>
            <person name="Mavromatis K."/>
            <person name="Mikhailova N."/>
            <person name="Huntemann M."/>
            <person name="Pati A."/>
            <person name="Chen A."/>
            <person name="Palaniappan K."/>
            <person name="Land M."/>
            <person name="Hauser L."/>
            <person name="Brambilla E.M."/>
            <person name="Rohde M."/>
            <person name="Spring S."/>
            <person name="Gronow S."/>
            <person name="Goker M."/>
            <person name="Woyke T."/>
            <person name="Bristow J."/>
            <person name="Eisen J.A."/>
            <person name="Markowitz V."/>
            <person name="Hugenholtz P."/>
            <person name="Kyrpides N.C."/>
            <person name="Klenk H.P."/>
            <person name="Detter J.C."/>
        </authorList>
    </citation>
    <scope>NUCLEOTIDE SEQUENCE [LARGE SCALE GENOMIC DNA]</scope>
    <source>
        <strain evidence="3">ATCC BAA-1237 / DSM 17374 / SPN1</strain>
    </source>
</reference>
<keyword evidence="1" id="KW-0812">Transmembrane</keyword>
<organism evidence="2 3">
    <name type="scientific">Parasphaerochaeta coccoides (strain ATCC BAA-1237 / DSM 17374 / SPN1)</name>
    <name type="common">Sphaerochaeta coccoides</name>
    <dbReference type="NCBI Taxonomy" id="760011"/>
    <lineage>
        <taxon>Bacteria</taxon>
        <taxon>Pseudomonadati</taxon>
        <taxon>Spirochaetota</taxon>
        <taxon>Spirochaetia</taxon>
        <taxon>Spirochaetales</taxon>
        <taxon>Sphaerochaetaceae</taxon>
        <taxon>Parasphaerochaeta</taxon>
    </lineage>
</organism>
<protein>
    <submittedName>
        <fullName evidence="2">Uncharacterized protein</fullName>
    </submittedName>
</protein>
<dbReference type="HOGENOM" id="CLU_606773_0_0_12"/>
<dbReference type="AlphaFoldDB" id="F4GHI9"/>
<dbReference type="EMBL" id="CP002659">
    <property type="protein sequence ID" value="AEC02578.1"/>
    <property type="molecule type" value="Genomic_DNA"/>
</dbReference>
<keyword evidence="1" id="KW-1133">Transmembrane helix</keyword>
<accession>F4GHI9</accession>
<evidence type="ECO:0000313" key="2">
    <source>
        <dbReference type="EMBL" id="AEC02578.1"/>
    </source>
</evidence>
<dbReference type="Proteomes" id="UP000007939">
    <property type="component" value="Chromosome"/>
</dbReference>
<evidence type="ECO:0000256" key="1">
    <source>
        <dbReference type="SAM" id="Phobius"/>
    </source>
</evidence>